<dbReference type="NCBIfam" id="TIGR02506">
    <property type="entry name" value="NrdE_NrdA"/>
    <property type="match status" value="1"/>
</dbReference>
<dbReference type="InterPro" id="IPR013346">
    <property type="entry name" value="NrdE_NrdA_C"/>
</dbReference>
<dbReference type="EC" id="1.17.4.1" evidence="2 6"/>
<feature type="domain" description="Ribonucleotide reductase large subunit" evidence="7">
    <location>
        <begin position="610"/>
        <end position="631"/>
    </location>
</feature>
<comment type="catalytic activity">
    <reaction evidence="5 6">
        <text>a 2'-deoxyribonucleoside 5'-diphosphate + [thioredoxin]-disulfide + H2O = a ribonucleoside 5'-diphosphate + [thioredoxin]-dithiol</text>
        <dbReference type="Rhea" id="RHEA:23252"/>
        <dbReference type="Rhea" id="RHEA-COMP:10698"/>
        <dbReference type="Rhea" id="RHEA-COMP:10700"/>
        <dbReference type="ChEBI" id="CHEBI:15377"/>
        <dbReference type="ChEBI" id="CHEBI:29950"/>
        <dbReference type="ChEBI" id="CHEBI:50058"/>
        <dbReference type="ChEBI" id="CHEBI:57930"/>
        <dbReference type="ChEBI" id="CHEBI:73316"/>
        <dbReference type="EC" id="1.17.4.1"/>
    </reaction>
</comment>
<dbReference type="RefSeq" id="WP_324668905.1">
    <property type="nucleotide sequence ID" value="NZ_CP141614.1"/>
</dbReference>
<evidence type="ECO:0000256" key="1">
    <source>
        <dbReference type="ARBA" id="ARBA00010406"/>
    </source>
</evidence>
<evidence type="ECO:0000256" key="5">
    <source>
        <dbReference type="ARBA" id="ARBA00047754"/>
    </source>
</evidence>
<dbReference type="PANTHER" id="PTHR11573">
    <property type="entry name" value="RIBONUCLEOSIDE-DIPHOSPHATE REDUCTASE LARGE CHAIN"/>
    <property type="match status" value="1"/>
</dbReference>
<evidence type="ECO:0000256" key="2">
    <source>
        <dbReference type="ARBA" id="ARBA00012274"/>
    </source>
</evidence>
<protein>
    <recommendedName>
        <fullName evidence="2 6">Ribonucleoside-diphosphate reductase</fullName>
        <ecNumber evidence="2 6">1.17.4.1</ecNumber>
    </recommendedName>
</protein>
<evidence type="ECO:0000256" key="6">
    <source>
        <dbReference type="RuleBase" id="RU003410"/>
    </source>
</evidence>
<dbReference type="PANTHER" id="PTHR11573:SF6">
    <property type="entry name" value="RIBONUCLEOSIDE-DIPHOSPHATE REDUCTASE LARGE SUBUNIT"/>
    <property type="match status" value="1"/>
</dbReference>
<dbReference type="CDD" id="cd01679">
    <property type="entry name" value="RNR_I"/>
    <property type="match status" value="1"/>
</dbReference>
<dbReference type="SUPFAM" id="SSF48168">
    <property type="entry name" value="R1 subunit of ribonucleotide reductase, N-terminal domain"/>
    <property type="match status" value="1"/>
</dbReference>
<evidence type="ECO:0000313" key="8">
    <source>
        <dbReference type="EMBL" id="WRP14557.1"/>
    </source>
</evidence>
<dbReference type="Pfam" id="PF02867">
    <property type="entry name" value="Ribonuc_red_lgC"/>
    <property type="match status" value="1"/>
</dbReference>
<sequence>MAHRLEEAIRAWTRGLADAERLAAALERGLALSGPPPGDPAEANTFWVQLACHHLPLHPDFDRLAVRAALSGLYREALAASPAPDDAAALSPVFALDAATYRSAFVHYIRQGIELGELDPRLASFDLARLARLVVPARDELIPYAGLATLMDRYLVRHPESRRLLETPQYLWMRVAMGLALAEAPDARDLWAARFYQLMSTLRYVPSTPTLFNAGTTHPQLSSCYLSDVLDSMDHILESATDFGHLAKYAGGIGASITKLRSAGSPVRGINGQSSGIVPFAHMYDALIKAVSQGGRRRGTLALYLEPWHLEIEAFLDLKRNAGDPYLRTPSLDTALWVPDEFLRRVEADEAWYLFDPRYVPELPELFGQAFGEAYEARIRQARAGQLPARAFREVCARGLFREILATLQETSHPWIVFKDAGNARSMLPGVIHSSNLCTEIFLPTSPQEIAVCNLGSVNLARHLRADPAGPGRLRAADVDWPALQATVELAVRALDDVIDVNFYPVDKARRSNLRHRPVGLGIMGFAEAFARLGMAYGDPASADLVDRVVEFVSFHAIRTSARLARERGSFAAFSESRWAQGRLPLDTLAELQSHRRRPVEVDRSARLPWDTLRPLVRGGMRNGTVMAIAPTATISLVAGTTPSLDPYYANVFARQTLSGKFMEVNRVLVDELEALRLWEDVRERIVAERGDLSAVEEIPEPVRRRYPTAYRIPPEAYVELAARAQKWVDMGISRNLFLQSRDLDAMAEVYLAAWRKGLKSTYYLFMAPRMYAEPSTVQVNKARRRPRWSFLEPASTNGHGAPGEHCALDGGGPGCESCQ</sequence>
<evidence type="ECO:0000259" key="7">
    <source>
        <dbReference type="PROSITE" id="PS00089"/>
    </source>
</evidence>
<evidence type="ECO:0000256" key="3">
    <source>
        <dbReference type="ARBA" id="ARBA00023002"/>
    </source>
</evidence>
<organism evidence="8 9">
    <name type="scientific">Geochorda subterranea</name>
    <dbReference type="NCBI Taxonomy" id="3109564"/>
    <lineage>
        <taxon>Bacteria</taxon>
        <taxon>Bacillati</taxon>
        <taxon>Bacillota</taxon>
        <taxon>Limnochordia</taxon>
        <taxon>Limnochordales</taxon>
        <taxon>Geochordaceae</taxon>
        <taxon>Geochorda</taxon>
    </lineage>
</organism>
<comment type="function">
    <text evidence="6">Provides the precursors necessary for DNA synthesis. Catalyzes the biosynthesis of deoxyribonucleotides from the corresponding ribonucleotides.</text>
</comment>
<evidence type="ECO:0000256" key="4">
    <source>
        <dbReference type="ARBA" id="ARBA00023116"/>
    </source>
</evidence>
<dbReference type="Gene3D" id="3.20.70.20">
    <property type="match status" value="1"/>
</dbReference>
<dbReference type="InterPro" id="IPR000788">
    <property type="entry name" value="RNR_lg_C"/>
</dbReference>
<dbReference type="GO" id="GO:0004748">
    <property type="term" value="F:ribonucleoside-diphosphate reductase activity, thioredoxin disulfide as acceptor"/>
    <property type="evidence" value="ECO:0007669"/>
    <property type="project" value="UniProtKB-EC"/>
</dbReference>
<gene>
    <name evidence="8" type="ORF">VLY81_14260</name>
</gene>
<dbReference type="Proteomes" id="UP001333102">
    <property type="component" value="Chromosome"/>
</dbReference>
<accession>A0ABZ1BR02</accession>
<keyword evidence="9" id="KW-1185">Reference proteome</keyword>
<name>A0ABZ1BR02_9FIRM</name>
<evidence type="ECO:0000313" key="9">
    <source>
        <dbReference type="Proteomes" id="UP001333102"/>
    </source>
</evidence>
<keyword evidence="4 6" id="KW-0215">Deoxyribonucleotide synthesis</keyword>
<comment type="similarity">
    <text evidence="1 6">Belongs to the ribonucleoside diphosphate reductase large chain family.</text>
</comment>
<dbReference type="InterPro" id="IPR039718">
    <property type="entry name" value="Rrm1"/>
</dbReference>
<dbReference type="InterPro" id="IPR013509">
    <property type="entry name" value="RNR_lsu_N"/>
</dbReference>
<dbReference type="Pfam" id="PF00317">
    <property type="entry name" value="Ribonuc_red_lgN"/>
    <property type="match status" value="1"/>
</dbReference>
<dbReference type="SUPFAM" id="SSF51998">
    <property type="entry name" value="PFL-like glycyl radical enzymes"/>
    <property type="match status" value="1"/>
</dbReference>
<dbReference type="EMBL" id="CP141614">
    <property type="protein sequence ID" value="WRP14557.1"/>
    <property type="molecule type" value="Genomic_DNA"/>
</dbReference>
<proteinExistence type="inferred from homology"/>
<dbReference type="PRINTS" id="PR01183">
    <property type="entry name" value="RIBORDTASEM1"/>
</dbReference>
<keyword evidence="3 6" id="KW-0560">Oxidoreductase</keyword>
<dbReference type="InterPro" id="IPR008926">
    <property type="entry name" value="RNR_R1-su_N"/>
</dbReference>
<dbReference type="PROSITE" id="PS00089">
    <property type="entry name" value="RIBORED_LARGE"/>
    <property type="match status" value="1"/>
</dbReference>
<reference evidence="9" key="1">
    <citation type="submission" date="2023-12" db="EMBL/GenBank/DDBJ databases">
        <title>Novel isolates from deep terrestrial aquifers shed light on the physiology and ecology of the class Limnochordia.</title>
        <authorList>
            <person name="Karnachuk O.V."/>
            <person name="Lukina A.P."/>
            <person name="Avakyan M.R."/>
            <person name="Kadnikov V."/>
            <person name="Begmatov S."/>
            <person name="Beletsky A.V."/>
            <person name="Mardanov A.V."/>
            <person name="Ravin N.V."/>
        </authorList>
    </citation>
    <scope>NUCLEOTIDE SEQUENCE [LARGE SCALE GENOMIC DNA]</scope>
    <source>
        <strain evidence="9">LN</strain>
    </source>
</reference>